<dbReference type="SMART" id="SM00854">
    <property type="entry name" value="PGA_cap"/>
    <property type="match status" value="1"/>
</dbReference>
<dbReference type="RefSeq" id="WP_262581709.1">
    <property type="nucleotide sequence ID" value="NZ_JAOQJV010000010.1"/>
</dbReference>
<dbReference type="Proteomes" id="UP001207605">
    <property type="component" value="Unassembled WGS sequence"/>
</dbReference>
<evidence type="ECO:0000313" key="5">
    <source>
        <dbReference type="EMBL" id="MCU6700291.1"/>
    </source>
</evidence>
<organism evidence="5 6">
    <name type="scientific">Dorea ammoniilytica</name>
    <dbReference type="NCBI Taxonomy" id="2981788"/>
    <lineage>
        <taxon>Bacteria</taxon>
        <taxon>Bacillati</taxon>
        <taxon>Bacillota</taxon>
        <taxon>Clostridia</taxon>
        <taxon>Lachnospirales</taxon>
        <taxon>Lachnospiraceae</taxon>
        <taxon>Dorea</taxon>
    </lineage>
</organism>
<dbReference type="InterPro" id="IPR052169">
    <property type="entry name" value="CW_Biosynth-Accessory"/>
</dbReference>
<feature type="region of interest" description="Disordered" evidence="2">
    <location>
        <begin position="1"/>
        <end position="52"/>
    </location>
</feature>
<comment type="caution">
    <text evidence="5">The sequence shown here is derived from an EMBL/GenBank/DDBJ whole genome shotgun (WGS) entry which is preliminary data.</text>
</comment>
<feature type="compositionally biased region" description="Basic and acidic residues" evidence="2">
    <location>
        <begin position="496"/>
        <end position="505"/>
    </location>
</feature>
<dbReference type="PANTHER" id="PTHR33393">
    <property type="entry name" value="POLYGLUTAMINE SYNTHESIS ACCESSORY PROTEIN RV0574C-RELATED"/>
    <property type="match status" value="1"/>
</dbReference>
<dbReference type="InterPro" id="IPR029052">
    <property type="entry name" value="Metallo-depent_PP-like"/>
</dbReference>
<dbReference type="CDD" id="cd07381">
    <property type="entry name" value="MPP_CapA"/>
    <property type="match status" value="1"/>
</dbReference>
<proteinExistence type="inferred from homology"/>
<feature type="transmembrane region" description="Helical" evidence="3">
    <location>
        <begin position="60"/>
        <end position="81"/>
    </location>
</feature>
<name>A0ABT2S6S9_9FIRM</name>
<feature type="region of interest" description="Disordered" evidence="2">
    <location>
        <begin position="474"/>
        <end position="505"/>
    </location>
</feature>
<dbReference type="PANTHER" id="PTHR33393:SF12">
    <property type="entry name" value="CAPSULE BIOSYNTHESIS PROTEIN CAPA"/>
    <property type="match status" value="1"/>
</dbReference>
<keyword evidence="3" id="KW-1133">Transmembrane helix</keyword>
<feature type="domain" description="Capsule synthesis protein CapA" evidence="4">
    <location>
        <begin position="114"/>
        <end position="376"/>
    </location>
</feature>
<evidence type="ECO:0000256" key="2">
    <source>
        <dbReference type="SAM" id="MobiDB-lite"/>
    </source>
</evidence>
<comment type="similarity">
    <text evidence="1">Belongs to the CapA family.</text>
</comment>
<reference evidence="5 6" key="1">
    <citation type="journal article" date="2021" name="ISME Commun">
        <title>Automated analysis of genomic sequences facilitates high-throughput and comprehensive description of bacteria.</title>
        <authorList>
            <person name="Hitch T.C.A."/>
        </authorList>
    </citation>
    <scope>NUCLEOTIDE SEQUENCE [LARGE SCALE GENOMIC DNA]</scope>
    <source>
        <strain evidence="5 6">Sanger_02</strain>
    </source>
</reference>
<keyword evidence="3" id="KW-0812">Transmembrane</keyword>
<evidence type="ECO:0000259" key="4">
    <source>
        <dbReference type="SMART" id="SM00854"/>
    </source>
</evidence>
<sequence>MEEITEQKGSAGEHTPRPGGIKAHKAAAERHEAEDRDRAEMRRRRAARERRRKKRKIQRAILIAAMVLILLLAVLLVRAVVKKVTGSSKKEPAKTTSVEVKKEDKAESKEATATINIAGDIIMHKPFLTSSVYKNGEDYDYNPIFQYVKDYYNDADFSICTTEYALTGGNYSGYPTFCAPDAIADALAENGIDMCLLANNHIYDGGGEGLQRTMEVLDKDGIMYTGVRKKADDKKYVVKDINGIKVGFFNYVFETEEVNGQKTINGIAVNDESADLINSFKEADPESLYSDVEQILSDMKEEGVEYTVACMHWGVEYQTEENSDQDEIAQKLCDMGVDALIASHPHVIEPVDLLTSTDGDHEMVCAYAIGNHLSNQRTEYMEGLTNGYSEDGMMVKLTVKRDAKGNISLDGADFIPTWVYMDQNPDNEYFILPLDDPENLEKNTGLTNLTDDVTASLNRTDGIVGDGVKKVQDALPIAQKDPSVKSASEVKNSNTKNDKSKKDTK</sequence>
<evidence type="ECO:0000313" key="6">
    <source>
        <dbReference type="Proteomes" id="UP001207605"/>
    </source>
</evidence>
<accession>A0ABT2S6S9</accession>
<gene>
    <name evidence="5" type="ORF">OCV65_08625</name>
</gene>
<evidence type="ECO:0000256" key="1">
    <source>
        <dbReference type="ARBA" id="ARBA00005662"/>
    </source>
</evidence>
<keyword evidence="6" id="KW-1185">Reference proteome</keyword>
<dbReference type="EMBL" id="JAOQJV010000010">
    <property type="protein sequence ID" value="MCU6700291.1"/>
    <property type="molecule type" value="Genomic_DNA"/>
</dbReference>
<keyword evidence="3" id="KW-0472">Membrane</keyword>
<feature type="compositionally biased region" description="Basic residues" evidence="2">
    <location>
        <begin position="41"/>
        <end position="52"/>
    </location>
</feature>
<dbReference type="SUPFAM" id="SSF56300">
    <property type="entry name" value="Metallo-dependent phosphatases"/>
    <property type="match status" value="1"/>
</dbReference>
<dbReference type="Pfam" id="PF09587">
    <property type="entry name" value="PGA_cap"/>
    <property type="match status" value="1"/>
</dbReference>
<dbReference type="InterPro" id="IPR019079">
    <property type="entry name" value="Capsule_synth_CapA"/>
</dbReference>
<dbReference type="Gene3D" id="3.60.21.10">
    <property type="match status" value="1"/>
</dbReference>
<protein>
    <submittedName>
        <fullName evidence="5">CapA family protein</fullName>
    </submittedName>
</protein>
<evidence type="ECO:0000256" key="3">
    <source>
        <dbReference type="SAM" id="Phobius"/>
    </source>
</evidence>
<feature type="compositionally biased region" description="Basic and acidic residues" evidence="2">
    <location>
        <begin position="26"/>
        <end position="40"/>
    </location>
</feature>